<evidence type="ECO:0000313" key="5">
    <source>
        <dbReference type="Proteomes" id="UP000712281"/>
    </source>
</evidence>
<evidence type="ECO:0000259" key="3">
    <source>
        <dbReference type="Pfam" id="PF13966"/>
    </source>
</evidence>
<feature type="compositionally biased region" description="Polar residues" evidence="1">
    <location>
        <begin position="14"/>
        <end position="32"/>
    </location>
</feature>
<feature type="domain" description="Reverse transcriptase zinc-binding" evidence="3">
    <location>
        <begin position="564"/>
        <end position="648"/>
    </location>
</feature>
<dbReference type="PANTHER" id="PTHR33116">
    <property type="entry name" value="REVERSE TRANSCRIPTASE ZINC-BINDING DOMAIN-CONTAINING PROTEIN-RELATED-RELATED"/>
    <property type="match status" value="1"/>
</dbReference>
<dbReference type="AlphaFoldDB" id="A0A8S9HCH7"/>
<evidence type="ECO:0000313" key="4">
    <source>
        <dbReference type="EMBL" id="KAF2554594.1"/>
    </source>
</evidence>
<sequence>MSPRTPCGTPVPNKDSSNPTAATSPQLDSDSQAAVDYITDTLLPFSDNVMPTVPGTIALDNPPALPFTFSALPPISLPSNSPLLPVHTLSSSTPPPSPPSSPLPQSLPTLPFTSDPVPASFVVSLAAVHAPLSNSFIAKKQAASFNSPLISLPPSFFDKSSASWKASTTQIISPSIPPSSLTTSNPFSSLALINPEDSISDAVYVANTVAERTDLWMDLLTTHQTLSLDAVPWAVGGDFNQILHPSEHSSTSAAAFTPPMIDFADCLLQVGLFVLRFQGPLNTWSNKCPTQPIAKKLDRQLAEALQSPTILLFEKEKELHDKWEFLRAIEEAYFRQKSCINWLSEGDLNTSYFHRIWKVRSAVNAIRSFILPNGTLITDPVAMAKVAWETVTLSKDEGGLGCRDLRAWNKACTLKLIWLLFKSSGSIWVAWFIEEILRGDLSRFWVIKPKQRFPWLVKKLLGLRNLAFNWIHFRVGSGASVRFWSDNWSHLGAISAFLSPSISNSMGIPQAASLQDIYQNGTWRVRPARSDKQVTVQALLSSLTLTTEPDSIIWSVDNTVWEKYSTGGIYRLLKNHGNKVPWNHIIWSKGGIPKHNFMAWLATLNRLPTKDRLLQWGLNVDPNCLLCSTTTESRDHLILECSYSASLWRRFSMRLGLTMPLSWGLMISALLSLTGPVWYKRLCCLVWKLAIYSLWVKRNSRLHRQNYRSVDSLAATMDRTIRNIINSLRDANPVAASTMYQFWIQSST</sequence>
<evidence type="ECO:0000256" key="2">
    <source>
        <dbReference type="SAM" id="Phobius"/>
    </source>
</evidence>
<feature type="transmembrane region" description="Helical" evidence="2">
    <location>
        <begin position="655"/>
        <end position="672"/>
    </location>
</feature>
<dbReference type="PANTHER" id="PTHR33116:SF78">
    <property type="entry name" value="OS12G0587133 PROTEIN"/>
    <property type="match status" value="1"/>
</dbReference>
<comment type="caution">
    <text evidence="4">The sequence shown here is derived from an EMBL/GenBank/DDBJ whole genome shotgun (WGS) entry which is preliminary data.</text>
</comment>
<accession>A0A8S9HCH7</accession>
<feature type="region of interest" description="Disordered" evidence="1">
    <location>
        <begin position="86"/>
        <end position="107"/>
    </location>
</feature>
<dbReference type="InterPro" id="IPR036691">
    <property type="entry name" value="Endo/exonu/phosph_ase_sf"/>
</dbReference>
<keyword evidence="2" id="KW-1133">Transmembrane helix</keyword>
<reference evidence="4" key="1">
    <citation type="submission" date="2019-12" db="EMBL/GenBank/DDBJ databases">
        <title>Genome sequencing and annotation of Brassica cretica.</title>
        <authorList>
            <person name="Studholme D.J."/>
            <person name="Sarris P.F."/>
        </authorList>
    </citation>
    <scope>NUCLEOTIDE SEQUENCE</scope>
    <source>
        <strain evidence="4">PFS-001/15</strain>
        <tissue evidence="4">Leaf</tissue>
    </source>
</reference>
<feature type="compositionally biased region" description="Pro residues" evidence="1">
    <location>
        <begin position="93"/>
        <end position="102"/>
    </location>
</feature>
<dbReference type="InterPro" id="IPR026960">
    <property type="entry name" value="RVT-Znf"/>
</dbReference>
<evidence type="ECO:0000256" key="1">
    <source>
        <dbReference type="SAM" id="MobiDB-lite"/>
    </source>
</evidence>
<organism evidence="4 5">
    <name type="scientific">Brassica cretica</name>
    <name type="common">Mustard</name>
    <dbReference type="NCBI Taxonomy" id="69181"/>
    <lineage>
        <taxon>Eukaryota</taxon>
        <taxon>Viridiplantae</taxon>
        <taxon>Streptophyta</taxon>
        <taxon>Embryophyta</taxon>
        <taxon>Tracheophyta</taxon>
        <taxon>Spermatophyta</taxon>
        <taxon>Magnoliopsida</taxon>
        <taxon>eudicotyledons</taxon>
        <taxon>Gunneridae</taxon>
        <taxon>Pentapetalae</taxon>
        <taxon>rosids</taxon>
        <taxon>malvids</taxon>
        <taxon>Brassicales</taxon>
        <taxon>Brassicaceae</taxon>
        <taxon>Brassiceae</taxon>
        <taxon>Brassica</taxon>
    </lineage>
</organism>
<dbReference type="Pfam" id="PF13966">
    <property type="entry name" value="zf-RVT"/>
    <property type="match status" value="1"/>
</dbReference>
<keyword evidence="2" id="KW-0812">Transmembrane</keyword>
<keyword evidence="2" id="KW-0472">Membrane</keyword>
<dbReference type="EMBL" id="QGKW02001940">
    <property type="protein sequence ID" value="KAF2554594.1"/>
    <property type="molecule type" value="Genomic_DNA"/>
</dbReference>
<name>A0A8S9HCH7_BRACR</name>
<gene>
    <name evidence="4" type="ORF">F2Q68_00017533</name>
</gene>
<proteinExistence type="predicted"/>
<dbReference type="SUPFAM" id="SSF56219">
    <property type="entry name" value="DNase I-like"/>
    <property type="match status" value="1"/>
</dbReference>
<protein>
    <recommendedName>
        <fullName evidence="3">Reverse transcriptase zinc-binding domain-containing protein</fullName>
    </recommendedName>
</protein>
<dbReference type="Proteomes" id="UP000712281">
    <property type="component" value="Unassembled WGS sequence"/>
</dbReference>
<feature type="region of interest" description="Disordered" evidence="1">
    <location>
        <begin position="1"/>
        <end position="32"/>
    </location>
</feature>